<name>A0A9N9Z0L6_9HYPO</name>
<accession>A0A9N9Z0L6</accession>
<dbReference type="Proteomes" id="UP000775872">
    <property type="component" value="Unassembled WGS sequence"/>
</dbReference>
<evidence type="ECO:0000256" key="1">
    <source>
        <dbReference type="SAM" id="MobiDB-lite"/>
    </source>
</evidence>
<dbReference type="EMBL" id="CABFOC020000015">
    <property type="protein sequence ID" value="CAH0046890.1"/>
    <property type="molecule type" value="Genomic_DNA"/>
</dbReference>
<gene>
    <name evidence="2" type="ORF">CSOL1703_00013126</name>
</gene>
<feature type="region of interest" description="Disordered" evidence="1">
    <location>
        <begin position="75"/>
        <end position="104"/>
    </location>
</feature>
<sequence length="207" mass="21885">MPAAKVPVLVRPQFLDGMPDVSLAPYAIPNHGRLAGAASDATHLAGPKLPSGLVPIRQPLPASASLLSSIAGSYQGQANQVGSEEHDGQTPPTLDSPGVDGNNQRLVGPIVDSDSQVLSEILSCRLGSRRIVRTVWTHGANGPSKAAVFTESRRRPVGLTSGSNLSWSNLDIIQKFLEPHLSRLVDMCEPVTSFYLRPVADALLVVS</sequence>
<dbReference type="AlphaFoldDB" id="A0A9N9Z0L6"/>
<reference evidence="3" key="1">
    <citation type="submission" date="2019-06" db="EMBL/GenBank/DDBJ databases">
        <authorList>
            <person name="Broberg M."/>
        </authorList>
    </citation>
    <scope>NUCLEOTIDE SEQUENCE [LARGE SCALE GENOMIC DNA]</scope>
</reference>
<evidence type="ECO:0000313" key="2">
    <source>
        <dbReference type="EMBL" id="CAH0046890.1"/>
    </source>
</evidence>
<comment type="caution">
    <text evidence="2">The sequence shown here is derived from an EMBL/GenBank/DDBJ whole genome shotgun (WGS) entry which is preliminary data.</text>
</comment>
<proteinExistence type="predicted"/>
<keyword evidence="3" id="KW-1185">Reference proteome</keyword>
<evidence type="ECO:0000313" key="3">
    <source>
        <dbReference type="Proteomes" id="UP000775872"/>
    </source>
</evidence>
<organism evidence="2 3">
    <name type="scientific">Clonostachys solani</name>
    <dbReference type="NCBI Taxonomy" id="160281"/>
    <lineage>
        <taxon>Eukaryota</taxon>
        <taxon>Fungi</taxon>
        <taxon>Dikarya</taxon>
        <taxon>Ascomycota</taxon>
        <taxon>Pezizomycotina</taxon>
        <taxon>Sordariomycetes</taxon>
        <taxon>Hypocreomycetidae</taxon>
        <taxon>Hypocreales</taxon>
        <taxon>Bionectriaceae</taxon>
        <taxon>Clonostachys</taxon>
    </lineage>
</organism>
<protein>
    <submittedName>
        <fullName evidence="2">Uncharacterized protein</fullName>
    </submittedName>
</protein>
<reference evidence="2 3" key="2">
    <citation type="submission" date="2021-10" db="EMBL/GenBank/DDBJ databases">
        <authorList>
            <person name="Piombo E."/>
        </authorList>
    </citation>
    <scope>NUCLEOTIDE SEQUENCE [LARGE SCALE GENOMIC DNA]</scope>
</reference>